<dbReference type="Pfam" id="PF05825">
    <property type="entry name" value="PSP94"/>
    <property type="match status" value="1"/>
</dbReference>
<reference evidence="6" key="1">
    <citation type="submission" date="2025-08" db="UniProtKB">
        <authorList>
            <consortium name="Ensembl"/>
        </authorList>
    </citation>
    <scope>IDENTIFICATION</scope>
</reference>
<reference evidence="6" key="2">
    <citation type="submission" date="2025-09" db="UniProtKB">
        <authorList>
            <consortium name="Ensembl"/>
        </authorList>
    </citation>
    <scope>IDENTIFICATION</scope>
</reference>
<organism evidence="6 7">
    <name type="scientific">Naja naja</name>
    <name type="common">Indian cobra</name>
    <dbReference type="NCBI Taxonomy" id="35670"/>
    <lineage>
        <taxon>Eukaryota</taxon>
        <taxon>Metazoa</taxon>
        <taxon>Chordata</taxon>
        <taxon>Craniata</taxon>
        <taxon>Vertebrata</taxon>
        <taxon>Euteleostomi</taxon>
        <taxon>Lepidosauria</taxon>
        <taxon>Squamata</taxon>
        <taxon>Bifurcata</taxon>
        <taxon>Unidentata</taxon>
        <taxon>Episquamata</taxon>
        <taxon>Toxicofera</taxon>
        <taxon>Serpentes</taxon>
        <taxon>Colubroidea</taxon>
        <taxon>Elapidae</taxon>
        <taxon>Elapinae</taxon>
        <taxon>Naja</taxon>
    </lineage>
</organism>
<dbReference type="Ensembl" id="ENSNNAT00000006478.1">
    <property type="protein sequence ID" value="ENSNNAP00000006197.1"/>
    <property type="gene ID" value="ENSNNAG00000004168.1"/>
</dbReference>
<proteinExistence type="inferred from homology"/>
<keyword evidence="3" id="KW-0964">Secreted</keyword>
<dbReference type="PANTHER" id="PTHR10500:SF7">
    <property type="entry name" value="BETA-MICROSEMINOPROTEIN"/>
    <property type="match status" value="1"/>
</dbReference>
<sequence>MKVFFSLIILSLMLATCHACYEVGFDYMFPRGKEVIPNTCVDVYDKRMHLFGSTWIAADCFQCDCDTEGMHCCHRNIRDIPGCIAELNDTTCEYEYLKIDDPSQRCEV</sequence>
<feature type="signal peptide" evidence="5">
    <location>
        <begin position="1"/>
        <end position="19"/>
    </location>
</feature>
<dbReference type="GO" id="GO:0005576">
    <property type="term" value="C:extracellular region"/>
    <property type="evidence" value="ECO:0007669"/>
    <property type="project" value="UniProtKB-SubCell"/>
</dbReference>
<evidence type="ECO:0000256" key="2">
    <source>
        <dbReference type="ARBA" id="ARBA00010352"/>
    </source>
</evidence>
<dbReference type="InterPro" id="IPR008735">
    <property type="entry name" value="PSP94"/>
</dbReference>
<keyword evidence="7" id="KW-1185">Reference proteome</keyword>
<evidence type="ECO:0000313" key="6">
    <source>
        <dbReference type="Ensembl" id="ENSNNAP00000006197.1"/>
    </source>
</evidence>
<dbReference type="GeneTree" id="ENSGT00960000189547"/>
<dbReference type="Gene3D" id="2.60.40.1900">
    <property type="entry name" value="Beta-microseminoprotein (PSP94) domain"/>
    <property type="match status" value="1"/>
</dbReference>
<evidence type="ECO:0000256" key="5">
    <source>
        <dbReference type="SAM" id="SignalP"/>
    </source>
</evidence>
<dbReference type="PANTHER" id="PTHR10500">
    <property type="entry name" value="BETA-MICROSEMINOPROTEIN"/>
    <property type="match status" value="1"/>
</dbReference>
<evidence type="ECO:0000313" key="7">
    <source>
        <dbReference type="Proteomes" id="UP000694559"/>
    </source>
</evidence>
<evidence type="ECO:0008006" key="8">
    <source>
        <dbReference type="Google" id="ProtNLM"/>
    </source>
</evidence>
<comment type="subcellular location">
    <subcellularLocation>
        <location evidence="1">Secreted</location>
    </subcellularLocation>
</comment>
<keyword evidence="5" id="KW-0732">Signal</keyword>
<name>A0A8C6VIA2_NAJNA</name>
<evidence type="ECO:0000256" key="1">
    <source>
        <dbReference type="ARBA" id="ARBA00004613"/>
    </source>
</evidence>
<protein>
    <recommendedName>
        <fullName evidence="8">Beta-microseminoprotein</fullName>
    </recommendedName>
</protein>
<comment type="similarity">
    <text evidence="2">Belongs to the beta-microseminoprotein family.</text>
</comment>
<accession>A0A8C6VIA2</accession>
<dbReference type="AlphaFoldDB" id="A0A8C6VIA2"/>
<dbReference type="Proteomes" id="UP000694559">
    <property type="component" value="Unplaced"/>
</dbReference>
<keyword evidence="4" id="KW-1015">Disulfide bond</keyword>
<feature type="chain" id="PRO_5034361723" description="Beta-microseminoprotein" evidence="5">
    <location>
        <begin position="20"/>
        <end position="108"/>
    </location>
</feature>
<evidence type="ECO:0000256" key="4">
    <source>
        <dbReference type="ARBA" id="ARBA00023157"/>
    </source>
</evidence>
<evidence type="ECO:0000256" key="3">
    <source>
        <dbReference type="ARBA" id="ARBA00022525"/>
    </source>
</evidence>